<feature type="domain" description="DUF7791" evidence="3">
    <location>
        <begin position="569"/>
        <end position="683"/>
    </location>
</feature>
<accession>A0ABR1WKS3</accession>
<protein>
    <recommendedName>
        <fullName evidence="6">NACHT domain-containing protein</fullName>
    </recommendedName>
</protein>
<keyword evidence="5" id="KW-1185">Reference proteome</keyword>
<evidence type="ECO:0008006" key="6">
    <source>
        <dbReference type="Google" id="ProtNLM"/>
    </source>
</evidence>
<dbReference type="EMBL" id="JAQQWM010000001">
    <property type="protein sequence ID" value="KAK8084131.1"/>
    <property type="molecule type" value="Genomic_DNA"/>
</dbReference>
<evidence type="ECO:0000259" key="2">
    <source>
        <dbReference type="Pfam" id="PF24883"/>
    </source>
</evidence>
<dbReference type="Gene3D" id="3.40.50.300">
    <property type="entry name" value="P-loop containing nucleotide triphosphate hydrolases"/>
    <property type="match status" value="1"/>
</dbReference>
<dbReference type="InterPro" id="IPR056884">
    <property type="entry name" value="NPHP3-like_N"/>
</dbReference>
<dbReference type="Proteomes" id="UP001446871">
    <property type="component" value="Unassembled WGS sequence"/>
</dbReference>
<dbReference type="Pfam" id="PF24883">
    <property type="entry name" value="NPHP3_N"/>
    <property type="match status" value="1"/>
</dbReference>
<comment type="caution">
    <text evidence="4">The sequence shown here is derived from an EMBL/GenBank/DDBJ whole genome shotgun (WGS) entry which is preliminary data.</text>
</comment>
<evidence type="ECO:0000313" key="4">
    <source>
        <dbReference type="EMBL" id="KAK8084131.1"/>
    </source>
</evidence>
<dbReference type="SUPFAM" id="SSF52540">
    <property type="entry name" value="P-loop containing nucleoside triphosphate hydrolases"/>
    <property type="match status" value="1"/>
</dbReference>
<evidence type="ECO:0000259" key="3">
    <source>
        <dbReference type="Pfam" id="PF25053"/>
    </source>
</evidence>
<feature type="domain" description="Nephrocystin 3-like N-terminal" evidence="2">
    <location>
        <begin position="276"/>
        <end position="446"/>
    </location>
</feature>
<dbReference type="PANTHER" id="PTHR10039">
    <property type="entry name" value="AMELOGENIN"/>
    <property type="match status" value="1"/>
</dbReference>
<dbReference type="InterPro" id="IPR056693">
    <property type="entry name" value="DUF7791"/>
</dbReference>
<name>A0ABR1WKS3_9PEZI</name>
<evidence type="ECO:0000313" key="5">
    <source>
        <dbReference type="Proteomes" id="UP001446871"/>
    </source>
</evidence>
<gene>
    <name evidence="4" type="ORF">PG996_002912</name>
</gene>
<reference evidence="4 5" key="1">
    <citation type="submission" date="2023-01" db="EMBL/GenBank/DDBJ databases">
        <title>Analysis of 21 Apiospora genomes using comparative genomics revels a genus with tremendous synthesis potential of carbohydrate active enzymes and secondary metabolites.</title>
        <authorList>
            <person name="Sorensen T."/>
        </authorList>
    </citation>
    <scope>NUCLEOTIDE SEQUENCE [LARGE SCALE GENOMIC DNA]</scope>
    <source>
        <strain evidence="4 5">CBS 83171</strain>
    </source>
</reference>
<dbReference type="CDD" id="cd21037">
    <property type="entry name" value="MLKL_NTD"/>
    <property type="match status" value="1"/>
</dbReference>
<dbReference type="Pfam" id="PF25053">
    <property type="entry name" value="DUF7791"/>
    <property type="match status" value="1"/>
</dbReference>
<proteinExistence type="predicted"/>
<keyword evidence="1" id="KW-0677">Repeat</keyword>
<organism evidence="4 5">
    <name type="scientific">Apiospora saccharicola</name>
    <dbReference type="NCBI Taxonomy" id="335842"/>
    <lineage>
        <taxon>Eukaryota</taxon>
        <taxon>Fungi</taxon>
        <taxon>Dikarya</taxon>
        <taxon>Ascomycota</taxon>
        <taxon>Pezizomycotina</taxon>
        <taxon>Sordariomycetes</taxon>
        <taxon>Xylariomycetidae</taxon>
        <taxon>Amphisphaeriales</taxon>
        <taxon>Apiosporaceae</taxon>
        <taxon>Apiospora</taxon>
    </lineage>
</organism>
<dbReference type="InterPro" id="IPR027417">
    <property type="entry name" value="P-loop_NTPase"/>
</dbReference>
<dbReference type="InterPro" id="IPR059179">
    <property type="entry name" value="MLKL-like_MCAfunc"/>
</dbReference>
<dbReference type="PANTHER" id="PTHR10039:SF5">
    <property type="entry name" value="NACHT DOMAIN-CONTAINING PROTEIN"/>
    <property type="match status" value="1"/>
</dbReference>
<evidence type="ECO:0000256" key="1">
    <source>
        <dbReference type="ARBA" id="ARBA00022737"/>
    </source>
</evidence>
<sequence>MDPFAAMGAASAIITFLDFGATIVKTAKEIHASESGASSHNADLETLTKKMNELSIDLKPLKSPSDMSASEKALLEVCIECEGLTTDLQSVLDDMKPKRPRNKRSSTAATVRILKNADKVKELDSKLEKCRSIFQIQLGRITRQELGQRLDDIAKTGNALESEMKSLGKNTDLLRSGIIVTSFEPSAIEQIRQLLAQSDRAIDRAGQVLILKHLKDGSMGLRFFDIPEAHSQTLAWIFDGLDESMVDPFMTDQNSWCDRSDPTEVTVETFNAMKLAREDYVSWLRGSPMHTKDTIFHISGKPGAGKSTLMKYLRKHQVTSESLEDWSGGKTPIICHYFAWHPGNPVQNTIRGLLITILYTILQQAPELCKVAFETQWQRVKADHLIDSDPEEIKRGLNAILMNKNTFNTYRFCIFIDGLDEFREEPEDVIGLIWDWATIGGSNMKLLQDINRRDIALRVKDGLESIEEFETREEKAEILALGYDLTEKSEGVFLWVKLALNTVRESVMSRESAADIARKINELPRELEDAFQYIFDSMKNHRLHTERRRAMLTLRFVIDYPTYLRKRHMEGFPLLRYSFLDEYDNNHRFAQKGRLNQWSESELVSRLNRAQKQVVRRCFGLVEVTNSNFGQSKVLSFLHRAVSEFMHRDRISRDMYVLTADFDMAGFTCQCFLATTKFISLPNHYYSAPSHPIFNGETMYLNWLDPLNETYEGSHYMNNLSYPDSEVTLSQFQYDLLKTLDLSLLPSYGKSPTMEAFIHDLVVTGVSSSQSGYEVSFRAPEYGPHDYFVRCGIADAVLLVVCSSGLLELVQPTLLLSQQRTQEKSLPGSKPSMISLDLLLWYTLASLKGNASEQCTFNILDFLFLTWCPDTADLVNDRMWEPTYWPGLWRKLVWSGFWNDSKYLDDYVAPLEPIIRIFLLYGATPDLSFRITRYLKQECCYWMVNSLDPQDTITSCFGKGEVKWNINEQPWPTPEYEGMNHVIIRRGLLSESLETYLLNNPKPEYTFSLHQLVELWFPLHRAKSLQYLIDQTIHRGRPPCREEVLAMKANKDLDIDI</sequence>